<evidence type="ECO:0000313" key="1">
    <source>
        <dbReference type="EMBL" id="EIT70491.1"/>
    </source>
</evidence>
<organism evidence="1 2">
    <name type="scientific">Hydrocarboniphaga effusa AP103</name>
    <dbReference type="NCBI Taxonomy" id="1172194"/>
    <lineage>
        <taxon>Bacteria</taxon>
        <taxon>Pseudomonadati</taxon>
        <taxon>Pseudomonadota</taxon>
        <taxon>Gammaproteobacteria</taxon>
        <taxon>Nevskiales</taxon>
        <taxon>Nevskiaceae</taxon>
        <taxon>Hydrocarboniphaga</taxon>
    </lineage>
</organism>
<dbReference type="AlphaFoldDB" id="I8I3C2"/>
<reference evidence="1 2" key="1">
    <citation type="journal article" date="2012" name="J. Bacteriol.">
        <title>Genome Sequence of n-Alkane-Degrading Hydrocarboniphaga effusa Strain AP103T (ATCC BAA-332T).</title>
        <authorList>
            <person name="Chang H.K."/>
            <person name="Zylstra G.J."/>
            <person name="Chae J.C."/>
        </authorList>
    </citation>
    <scope>NUCLEOTIDE SEQUENCE [LARGE SCALE GENOMIC DNA]</scope>
    <source>
        <strain evidence="1 2">AP103</strain>
    </source>
</reference>
<dbReference type="OrthoDB" id="7063116at2"/>
<dbReference type="EMBL" id="AKGD01000001">
    <property type="protein sequence ID" value="EIT70491.1"/>
    <property type="molecule type" value="Genomic_DNA"/>
</dbReference>
<comment type="caution">
    <text evidence="1">The sequence shown here is derived from an EMBL/GenBank/DDBJ whole genome shotgun (WGS) entry which is preliminary data.</text>
</comment>
<sequence>MIKPNRVLAVAMLLVSSDAWSGVAERTLSLELTVDATQDWRNELQWSKAQTRQHYRISTRLRSDGRLYADNLLDPDPARRLDIKQDFYTYQGLLELKREFGGRLPDASQVKAEISSATLIGSEACVPGTACPSSSPQRYTAIAALQSNTRQQLESFMQSYEKPGGRWLYFTGYAGCPNQIDLQYRAHFAGQQAFDHKRKNLQPFEMDRQATTQGSEEDKRRLCDRFVITYDTRAGQMYLENVYWPALIGTSQRKTNRGIEQSQVELSPPTEVMGWVSAQLEKALPSGRRQAPLRLTLPLDGNSTVLGQFDGPAMVSLSWDFH</sequence>
<evidence type="ECO:0000313" key="2">
    <source>
        <dbReference type="Proteomes" id="UP000003704"/>
    </source>
</evidence>
<dbReference type="RefSeq" id="WP_007183584.1">
    <property type="nucleotide sequence ID" value="NZ_AKGD01000001.1"/>
</dbReference>
<dbReference type="STRING" id="1172194.WQQ_06280"/>
<dbReference type="Proteomes" id="UP000003704">
    <property type="component" value="Unassembled WGS sequence"/>
</dbReference>
<name>I8I3C2_9GAMM</name>
<protein>
    <submittedName>
        <fullName evidence="1">Uncharacterized protein</fullName>
    </submittedName>
</protein>
<keyword evidence="2" id="KW-1185">Reference proteome</keyword>
<accession>I8I3C2</accession>
<gene>
    <name evidence="1" type="ORF">WQQ_06280</name>
</gene>
<proteinExistence type="predicted"/>